<evidence type="ECO:0000313" key="3">
    <source>
        <dbReference type="Proteomes" id="UP000295382"/>
    </source>
</evidence>
<comment type="caution">
    <text evidence="2">The sequence shown here is derived from an EMBL/GenBank/DDBJ whole genome shotgun (WGS) entry which is preliminary data.</text>
</comment>
<name>A0A4R3I079_PAULE</name>
<gene>
    <name evidence="2" type="ORF">EDC30_102110</name>
</gene>
<keyword evidence="3" id="KW-1185">Reference proteome</keyword>
<proteinExistence type="predicted"/>
<dbReference type="AlphaFoldDB" id="A0A4R3I079"/>
<feature type="region of interest" description="Disordered" evidence="1">
    <location>
        <begin position="187"/>
        <end position="208"/>
    </location>
</feature>
<reference evidence="2 3" key="1">
    <citation type="submission" date="2019-03" db="EMBL/GenBank/DDBJ databases">
        <title>Genomic Encyclopedia of Type Strains, Phase IV (KMG-IV): sequencing the most valuable type-strain genomes for metagenomic binning, comparative biology and taxonomic classification.</title>
        <authorList>
            <person name="Goeker M."/>
        </authorList>
    </citation>
    <scope>NUCLEOTIDE SEQUENCE [LARGE SCALE GENOMIC DNA]</scope>
    <source>
        <strain evidence="2 3">DSM 7445</strain>
    </source>
</reference>
<dbReference type="EMBL" id="SLZQ01000002">
    <property type="protein sequence ID" value="TCS38373.1"/>
    <property type="molecule type" value="Genomic_DNA"/>
</dbReference>
<organism evidence="2 3">
    <name type="scientific">Paucimonas lemoignei</name>
    <name type="common">Pseudomonas lemoignei</name>
    <dbReference type="NCBI Taxonomy" id="29443"/>
    <lineage>
        <taxon>Bacteria</taxon>
        <taxon>Pseudomonadati</taxon>
        <taxon>Pseudomonadota</taxon>
        <taxon>Betaproteobacteria</taxon>
        <taxon>Burkholderiales</taxon>
        <taxon>Burkholderiaceae</taxon>
        <taxon>Paucimonas</taxon>
    </lineage>
</organism>
<evidence type="ECO:0000256" key="1">
    <source>
        <dbReference type="SAM" id="MobiDB-lite"/>
    </source>
</evidence>
<sequence length="243" mass="27849">MYYQEQDETPVYRVASVAYERRRVDPPITINGKEVSRYPSPVVTEYVDMRTGEVIPAKTLRNNPEVWPVVYLSENALRRQAVLNTLREEVRHFALFVLSFRNHRRGVTPGMDKLVVWYARLNEQRPANVRRNVKTLEKTGILAGSSLLGPLFQFSGRHTKAREHLGEDGAASAKYLVMSLKKQAKGFQHSPLSQPVQKVSRSQMSVSPQHRKTLMSGNSRYFHHVQSFLKKTRGCLMPQVMQA</sequence>
<dbReference type="Proteomes" id="UP000295382">
    <property type="component" value="Unassembled WGS sequence"/>
</dbReference>
<feature type="compositionally biased region" description="Polar residues" evidence="1">
    <location>
        <begin position="190"/>
        <end position="208"/>
    </location>
</feature>
<protein>
    <submittedName>
        <fullName evidence="2">Uncharacterized protein</fullName>
    </submittedName>
</protein>
<accession>A0A4R3I079</accession>
<evidence type="ECO:0000313" key="2">
    <source>
        <dbReference type="EMBL" id="TCS38373.1"/>
    </source>
</evidence>